<keyword evidence="1" id="KW-0812">Transmembrane</keyword>
<keyword evidence="3" id="KW-1185">Reference proteome</keyword>
<keyword evidence="1" id="KW-0472">Membrane</keyword>
<feature type="transmembrane region" description="Helical" evidence="1">
    <location>
        <begin position="61"/>
        <end position="82"/>
    </location>
</feature>
<evidence type="ECO:0000313" key="2">
    <source>
        <dbReference type="EMBL" id="KRL83864.1"/>
    </source>
</evidence>
<reference evidence="2 3" key="1">
    <citation type="journal article" date="2015" name="Genome Announc.">
        <title>Expanding the biotechnology potential of lactobacilli through comparative genomics of 213 strains and associated genera.</title>
        <authorList>
            <person name="Sun Z."/>
            <person name="Harris H.M."/>
            <person name="McCann A."/>
            <person name="Guo C."/>
            <person name="Argimon S."/>
            <person name="Zhang W."/>
            <person name="Yang X."/>
            <person name="Jeffery I.B."/>
            <person name="Cooney J.C."/>
            <person name="Kagawa T.F."/>
            <person name="Liu W."/>
            <person name="Song Y."/>
            <person name="Salvetti E."/>
            <person name="Wrobel A."/>
            <person name="Rasinkangas P."/>
            <person name="Parkhill J."/>
            <person name="Rea M.C."/>
            <person name="O'Sullivan O."/>
            <person name="Ritari J."/>
            <person name="Douillard F.P."/>
            <person name="Paul Ross R."/>
            <person name="Yang R."/>
            <person name="Briner A.E."/>
            <person name="Felis G.E."/>
            <person name="de Vos W.M."/>
            <person name="Barrangou R."/>
            <person name="Klaenhammer T.R."/>
            <person name="Caufield P.W."/>
            <person name="Cui Y."/>
            <person name="Zhang H."/>
            <person name="O'Toole P.W."/>
        </authorList>
    </citation>
    <scope>NUCLEOTIDE SEQUENCE [LARGE SCALE GENOMIC DNA]</scope>
    <source>
        <strain evidence="2 3">DSM 16634</strain>
    </source>
</reference>
<feature type="transmembrane region" description="Helical" evidence="1">
    <location>
        <begin position="12"/>
        <end position="36"/>
    </location>
</feature>
<comment type="caution">
    <text evidence="2">The sequence shown here is derived from an EMBL/GenBank/DDBJ whole genome shotgun (WGS) entry which is preliminary data.</text>
</comment>
<sequence length="83" mass="8894">MVLLIIGNLTKIPVFALIGYCVMSVLFLLAGFNLAVLRHTASLTGNDENIAWDEAPGELKALTIVIGIGFLLAGLFVIFAYVL</sequence>
<dbReference type="Proteomes" id="UP000051324">
    <property type="component" value="Unassembled WGS sequence"/>
</dbReference>
<evidence type="ECO:0000256" key="1">
    <source>
        <dbReference type="SAM" id="Phobius"/>
    </source>
</evidence>
<name>A0A0R1TYH8_9LACO</name>
<dbReference type="PATRIC" id="fig|1423724.4.peg.1175"/>
<dbReference type="eggNOG" id="ENOG5030ABN">
    <property type="taxonomic scope" value="Bacteria"/>
</dbReference>
<evidence type="ECO:0000313" key="3">
    <source>
        <dbReference type="Proteomes" id="UP000051324"/>
    </source>
</evidence>
<proteinExistence type="predicted"/>
<keyword evidence="1" id="KW-1133">Transmembrane helix</keyword>
<dbReference type="AlphaFoldDB" id="A0A0R1TYH8"/>
<accession>A0A0R1TYH8</accession>
<dbReference type="EMBL" id="AZFT01000053">
    <property type="protein sequence ID" value="KRL83864.1"/>
    <property type="molecule type" value="Genomic_DNA"/>
</dbReference>
<protein>
    <submittedName>
        <fullName evidence="2">Uncharacterized protein</fullName>
    </submittedName>
</protein>
<organism evidence="2 3">
    <name type="scientific">Ligilactobacillus apodemi DSM 16634 = JCM 16172</name>
    <dbReference type="NCBI Taxonomy" id="1423724"/>
    <lineage>
        <taxon>Bacteria</taxon>
        <taxon>Bacillati</taxon>
        <taxon>Bacillota</taxon>
        <taxon>Bacilli</taxon>
        <taxon>Lactobacillales</taxon>
        <taxon>Lactobacillaceae</taxon>
        <taxon>Ligilactobacillus</taxon>
    </lineage>
</organism>
<gene>
    <name evidence="2" type="ORF">FC32_GL001130</name>
</gene>